<feature type="non-terminal residue" evidence="1">
    <location>
        <position position="127"/>
    </location>
</feature>
<organism evidence="1 2">
    <name type="scientific">Araneus ventricosus</name>
    <name type="common">Orbweaver spider</name>
    <name type="synonym">Epeira ventricosa</name>
    <dbReference type="NCBI Taxonomy" id="182803"/>
    <lineage>
        <taxon>Eukaryota</taxon>
        <taxon>Metazoa</taxon>
        <taxon>Ecdysozoa</taxon>
        <taxon>Arthropoda</taxon>
        <taxon>Chelicerata</taxon>
        <taxon>Arachnida</taxon>
        <taxon>Araneae</taxon>
        <taxon>Araneomorphae</taxon>
        <taxon>Entelegynae</taxon>
        <taxon>Araneoidea</taxon>
        <taxon>Araneidae</taxon>
        <taxon>Araneus</taxon>
    </lineage>
</organism>
<accession>A0A4Y2FHW3</accession>
<gene>
    <name evidence="1" type="ORF">AVEN_100567_1</name>
</gene>
<evidence type="ECO:0000313" key="2">
    <source>
        <dbReference type="Proteomes" id="UP000499080"/>
    </source>
</evidence>
<keyword evidence="2" id="KW-1185">Reference proteome</keyword>
<reference evidence="1 2" key="1">
    <citation type="journal article" date="2019" name="Sci. Rep.">
        <title>Orb-weaving spider Araneus ventricosus genome elucidates the spidroin gene catalogue.</title>
        <authorList>
            <person name="Kono N."/>
            <person name="Nakamura H."/>
            <person name="Ohtoshi R."/>
            <person name="Moran D.A.P."/>
            <person name="Shinohara A."/>
            <person name="Yoshida Y."/>
            <person name="Fujiwara M."/>
            <person name="Mori M."/>
            <person name="Tomita M."/>
            <person name="Arakawa K."/>
        </authorList>
    </citation>
    <scope>NUCLEOTIDE SEQUENCE [LARGE SCALE GENOMIC DNA]</scope>
</reference>
<evidence type="ECO:0000313" key="1">
    <source>
        <dbReference type="EMBL" id="GBM40156.1"/>
    </source>
</evidence>
<comment type="caution">
    <text evidence="1">The sequence shown here is derived from an EMBL/GenBank/DDBJ whole genome shotgun (WGS) entry which is preliminary data.</text>
</comment>
<sequence length="127" mass="14388">MSIRGFTSKVKVHDELIPVNPDTIFRGISLLKKSDGELQKYFEFELAPFPLSLFDEGGLRKTRKVCLLIETLSKEIPTLMRNKNGDMGLIEPFRMGHVGPGCYIGFIRMCVIEISLKMWDGVVPDLL</sequence>
<dbReference type="OrthoDB" id="6106269at2759"/>
<dbReference type="EMBL" id="BGPR01000920">
    <property type="protein sequence ID" value="GBM40156.1"/>
    <property type="molecule type" value="Genomic_DNA"/>
</dbReference>
<dbReference type="Proteomes" id="UP000499080">
    <property type="component" value="Unassembled WGS sequence"/>
</dbReference>
<name>A0A4Y2FHW3_ARAVE</name>
<protein>
    <submittedName>
        <fullName evidence="1">Uncharacterized protein</fullName>
    </submittedName>
</protein>
<dbReference type="AlphaFoldDB" id="A0A4Y2FHW3"/>
<proteinExistence type="predicted"/>